<keyword evidence="3 7" id="KW-0228">DNA excision</keyword>
<dbReference type="PROSITE" id="PS50164">
    <property type="entry name" value="GIY_YIG"/>
    <property type="match status" value="1"/>
</dbReference>
<dbReference type="InterPro" id="IPR038476">
    <property type="entry name" value="UvrC_RNase_H_dom_sf"/>
</dbReference>
<dbReference type="SMART" id="SM00465">
    <property type="entry name" value="GIYc"/>
    <property type="match status" value="1"/>
</dbReference>
<proteinExistence type="inferred from homology"/>
<dbReference type="RefSeq" id="WP_315572004.1">
    <property type="nucleotide sequence ID" value="NZ_CP118868.1"/>
</dbReference>
<dbReference type="PROSITE" id="PS50151">
    <property type="entry name" value="UVR"/>
    <property type="match status" value="1"/>
</dbReference>
<dbReference type="InterPro" id="IPR035901">
    <property type="entry name" value="GIY-YIG_endonuc_sf"/>
</dbReference>
<name>A0ABY8C5U0_9FIRM</name>
<evidence type="ECO:0000256" key="3">
    <source>
        <dbReference type="ARBA" id="ARBA00022769"/>
    </source>
</evidence>
<dbReference type="PANTHER" id="PTHR30562:SF1">
    <property type="entry name" value="UVRABC SYSTEM PROTEIN C"/>
    <property type="match status" value="1"/>
</dbReference>
<dbReference type="Pfam" id="PF02151">
    <property type="entry name" value="UVR"/>
    <property type="match status" value="1"/>
</dbReference>
<dbReference type="PROSITE" id="PS50165">
    <property type="entry name" value="UVRC"/>
    <property type="match status" value="1"/>
</dbReference>
<dbReference type="Gene3D" id="3.40.1440.10">
    <property type="entry name" value="GIY-YIG endonuclease"/>
    <property type="match status" value="1"/>
</dbReference>
<dbReference type="Gene3D" id="1.10.150.20">
    <property type="entry name" value="5' to 3' exonuclease, C-terminal subdomain"/>
    <property type="match status" value="1"/>
</dbReference>
<keyword evidence="2 7" id="KW-0227">DNA damage</keyword>
<dbReference type="InterPro" id="IPR050066">
    <property type="entry name" value="UvrABC_protein_C"/>
</dbReference>
<dbReference type="Pfam" id="PF01541">
    <property type="entry name" value="GIY-YIG"/>
    <property type="match status" value="1"/>
</dbReference>
<dbReference type="InterPro" id="IPR003583">
    <property type="entry name" value="Hlx-hairpin-Hlx_DNA-bd_motif"/>
</dbReference>
<dbReference type="InterPro" id="IPR036876">
    <property type="entry name" value="UVR_dom_sf"/>
</dbReference>
<dbReference type="InterPro" id="IPR001162">
    <property type="entry name" value="UvrC_RNase_H_dom"/>
</dbReference>
<dbReference type="Gene3D" id="3.30.420.340">
    <property type="entry name" value="UvrC, RNAse H endonuclease domain"/>
    <property type="match status" value="1"/>
</dbReference>
<dbReference type="Pfam" id="PF08459">
    <property type="entry name" value="UvrC_RNaseH_dom"/>
    <property type="match status" value="1"/>
</dbReference>
<comment type="subcellular location">
    <subcellularLocation>
        <location evidence="7">Cytoplasm</location>
    </subcellularLocation>
</comment>
<keyword evidence="1 7" id="KW-0963">Cytoplasm</keyword>
<dbReference type="PANTHER" id="PTHR30562">
    <property type="entry name" value="UVRC/OXIDOREDUCTASE"/>
    <property type="match status" value="1"/>
</dbReference>
<dbReference type="SMART" id="SM00278">
    <property type="entry name" value="HhH1"/>
    <property type="match status" value="2"/>
</dbReference>
<gene>
    <name evidence="7" type="primary">uvrC</name>
    <name evidence="12" type="ORF">PYS61_01970</name>
</gene>
<evidence type="ECO:0000313" key="13">
    <source>
        <dbReference type="Proteomes" id="UP001220478"/>
    </source>
</evidence>
<evidence type="ECO:0000256" key="7">
    <source>
        <dbReference type="HAMAP-Rule" id="MF_00203"/>
    </source>
</evidence>
<dbReference type="SUPFAM" id="SSF82771">
    <property type="entry name" value="GIY-YIG endonuclease"/>
    <property type="match status" value="1"/>
</dbReference>
<dbReference type="SUPFAM" id="SSF47781">
    <property type="entry name" value="RuvA domain 2-like"/>
    <property type="match status" value="1"/>
</dbReference>
<dbReference type="InterPro" id="IPR047296">
    <property type="entry name" value="GIY-YIG_UvrC_Cho"/>
</dbReference>
<evidence type="ECO:0000256" key="2">
    <source>
        <dbReference type="ARBA" id="ARBA00022763"/>
    </source>
</evidence>
<keyword evidence="4 7" id="KW-0267">Excision nuclease</keyword>
<keyword evidence="13" id="KW-1185">Reference proteome</keyword>
<feature type="domain" description="UVR" evidence="9">
    <location>
        <begin position="215"/>
        <end position="250"/>
    </location>
</feature>
<evidence type="ECO:0000259" key="11">
    <source>
        <dbReference type="PROSITE" id="PS50165"/>
    </source>
</evidence>
<sequence>MNVERRNSMKRKEFLQQKLKLVPKLPGVYLMQDEQGKIIYVGKAVKLQNRLQCYFGNNSTQPSLKVALMIAKIYDFQYVICQNEQEALILESNLIKRHRPFYNILLKDDHDYPYIKVSLQDSWPEVTKAYRIGKDKAKGALYFGPYMYSQLSKALKSLEQIFPLHSCNPAKIRTNVPCLNYQLGKCIGTCCNRATAADYREIIKEVCNYLRGDTQKLEEYLRAKMAAAADAEQFEQAAFWRDRLLNLQALHQTQRIVTQKAVDADVLAVCRQDFMYCLQKLEIRAGKIIGTCSFFFETEDLLYSLYGLGSEDLPANLKGPLPAKPEKPEKPADRDKTVELSADSLLIENLLEMFLAQHYADLHNLPASIILANSLPAAALAHLNAAAESLVGSHCTFTVPQRGEKYEWGKMAANNAGEALAKKMLLLGSAAANVKGALTTLMQLNGMPNLPHRIEAYDVANFGNDDLCAAMVCFIDGVYSPKNSLLFRLREQKEQNDYLAMSTVLLRRLRHLPGVQETGNSLNLQAAEQSWICLKENKSSLNIVPDLILLDGGKGHRQAVLQALEEQLQWSKLVVSRRIFIGGMVKNDKHETRALLQADGQVHELQVFLPQEAAGTSDSHKGETIKSEVNLLRFLTRIQDEVHRLANNYYHKLQKNRILHYELENIKGIGAKKRQLLLAHFKSMEKIKTATLAELQAVKGISEQDAQHIFEYFRLQA</sequence>
<comment type="function">
    <text evidence="7">The UvrABC repair system catalyzes the recognition and processing of DNA lesions. UvrC both incises the 5' and 3' sides of the lesion. The N-terminal half is responsible for the 3' incision and the C-terminal half is responsible for the 5' incision.</text>
</comment>
<evidence type="ECO:0000256" key="5">
    <source>
        <dbReference type="ARBA" id="ARBA00023204"/>
    </source>
</evidence>
<evidence type="ECO:0000313" key="12">
    <source>
        <dbReference type="EMBL" id="WEG35961.1"/>
    </source>
</evidence>
<evidence type="ECO:0000259" key="9">
    <source>
        <dbReference type="PROSITE" id="PS50151"/>
    </source>
</evidence>
<dbReference type="Pfam" id="PF22920">
    <property type="entry name" value="UvrC_RNaseH"/>
    <property type="match status" value="1"/>
</dbReference>
<evidence type="ECO:0000256" key="1">
    <source>
        <dbReference type="ARBA" id="ARBA00022490"/>
    </source>
</evidence>
<feature type="compositionally biased region" description="Basic and acidic residues" evidence="8">
    <location>
        <begin position="324"/>
        <end position="336"/>
    </location>
</feature>
<protein>
    <recommendedName>
        <fullName evidence="7">UvrABC system protein C</fullName>
        <shortName evidence="7">Protein UvrC</shortName>
    </recommendedName>
    <alternativeName>
        <fullName evidence="7">Excinuclease ABC subunit C</fullName>
    </alternativeName>
</protein>
<evidence type="ECO:0000256" key="6">
    <source>
        <dbReference type="ARBA" id="ARBA00023236"/>
    </source>
</evidence>
<dbReference type="Proteomes" id="UP001220478">
    <property type="component" value="Chromosome"/>
</dbReference>
<keyword evidence="6 7" id="KW-0742">SOS response</keyword>
<accession>A0ABY8C5U0</accession>
<dbReference type="InterPro" id="IPR004791">
    <property type="entry name" value="UvrC"/>
</dbReference>
<keyword evidence="5 7" id="KW-0234">DNA repair</keyword>
<dbReference type="InterPro" id="IPR000305">
    <property type="entry name" value="GIY-YIG_endonuc"/>
</dbReference>
<dbReference type="InterPro" id="IPR041663">
    <property type="entry name" value="DisA/LigA_HHH"/>
</dbReference>
<dbReference type="SUPFAM" id="SSF46600">
    <property type="entry name" value="C-terminal UvrC-binding domain of UvrB"/>
    <property type="match status" value="1"/>
</dbReference>
<dbReference type="InterPro" id="IPR001943">
    <property type="entry name" value="UVR_dom"/>
</dbReference>
<dbReference type="CDD" id="cd10434">
    <property type="entry name" value="GIY-YIG_UvrC_Cho"/>
    <property type="match status" value="1"/>
</dbReference>
<dbReference type="Pfam" id="PF12826">
    <property type="entry name" value="HHH_2"/>
    <property type="match status" value="1"/>
</dbReference>
<feature type="domain" description="GIY-YIG" evidence="10">
    <location>
        <begin position="24"/>
        <end position="104"/>
    </location>
</feature>
<evidence type="ECO:0000256" key="8">
    <source>
        <dbReference type="SAM" id="MobiDB-lite"/>
    </source>
</evidence>
<dbReference type="HAMAP" id="MF_00203">
    <property type="entry name" value="UvrC"/>
    <property type="match status" value="1"/>
</dbReference>
<comment type="similarity">
    <text evidence="7">Belongs to the UvrC family.</text>
</comment>
<dbReference type="EMBL" id="CP118868">
    <property type="protein sequence ID" value="WEG35961.1"/>
    <property type="molecule type" value="Genomic_DNA"/>
</dbReference>
<comment type="subunit">
    <text evidence="7">Interacts with UvrB in an incision complex.</text>
</comment>
<feature type="region of interest" description="Disordered" evidence="8">
    <location>
        <begin position="317"/>
        <end position="336"/>
    </location>
</feature>
<reference evidence="12 13" key="1">
    <citation type="submission" date="2023-02" db="EMBL/GenBank/DDBJ databases">
        <title>Novel Oscillospiraceae bacterial genomes.</title>
        <authorList>
            <person name="Srinivasan S."/>
            <person name="Austin M.N."/>
            <person name="Fiedler T.L."/>
            <person name="Strenk S.M."/>
            <person name="Agnew K.J."/>
            <person name="Nagana Gowda G.A."/>
            <person name="Raftery D."/>
            <person name="Beamer M.A."/>
            <person name="Achilles S.L."/>
            <person name="Wiesenfeld H.C."/>
            <person name="Fredricks D.N."/>
            <person name="Hillier S.L."/>
        </authorList>
    </citation>
    <scope>NUCLEOTIDE SEQUENCE [LARGE SCALE GENOMIC DNA]</scope>
    <source>
        <strain evidence="12 13">CHIC02 1186E3-8</strain>
    </source>
</reference>
<feature type="domain" description="UvrC family homology region profile" evidence="11">
    <location>
        <begin position="266"/>
        <end position="564"/>
    </location>
</feature>
<evidence type="ECO:0000256" key="4">
    <source>
        <dbReference type="ARBA" id="ARBA00022881"/>
    </source>
</evidence>
<organism evidence="12 13">
    <name type="scientific">Amygdalobacter indicium</name>
    <dbReference type="NCBI Taxonomy" id="3029272"/>
    <lineage>
        <taxon>Bacteria</taxon>
        <taxon>Bacillati</taxon>
        <taxon>Bacillota</taxon>
        <taxon>Clostridia</taxon>
        <taxon>Eubacteriales</taxon>
        <taxon>Oscillospiraceae</taxon>
        <taxon>Amygdalobacter</taxon>
    </lineage>
</organism>
<dbReference type="InterPro" id="IPR010994">
    <property type="entry name" value="RuvA_2-like"/>
</dbReference>
<evidence type="ECO:0000259" key="10">
    <source>
        <dbReference type="PROSITE" id="PS50164"/>
    </source>
</evidence>